<feature type="domain" description="EAL" evidence="1">
    <location>
        <begin position="1"/>
        <end position="150"/>
    </location>
</feature>
<name>A0A7W6CNC7_9SPHN</name>
<keyword evidence="3" id="KW-1185">Reference proteome</keyword>
<reference evidence="2 3" key="1">
    <citation type="submission" date="2020-08" db="EMBL/GenBank/DDBJ databases">
        <title>Genomic Encyclopedia of Type Strains, Phase IV (KMG-IV): sequencing the most valuable type-strain genomes for metagenomic binning, comparative biology and taxonomic classification.</title>
        <authorList>
            <person name="Goeker M."/>
        </authorList>
    </citation>
    <scope>NUCLEOTIDE SEQUENCE [LARGE SCALE GENOMIC DNA]</scope>
    <source>
        <strain evidence="2 3">DSM 27057</strain>
    </source>
</reference>
<dbReference type="EMBL" id="JACIDX010000037">
    <property type="protein sequence ID" value="MBB3957799.1"/>
    <property type="molecule type" value="Genomic_DNA"/>
</dbReference>
<accession>A0A7W6CNC7</accession>
<evidence type="ECO:0000313" key="2">
    <source>
        <dbReference type="EMBL" id="MBB3957799.1"/>
    </source>
</evidence>
<proteinExistence type="predicted"/>
<dbReference type="Gene3D" id="3.20.20.450">
    <property type="entry name" value="EAL domain"/>
    <property type="match status" value="1"/>
</dbReference>
<dbReference type="InterPro" id="IPR001633">
    <property type="entry name" value="EAL_dom"/>
</dbReference>
<dbReference type="SUPFAM" id="SSF141868">
    <property type="entry name" value="EAL domain-like"/>
    <property type="match status" value="1"/>
</dbReference>
<dbReference type="AlphaFoldDB" id="A0A7W6CNC7"/>
<dbReference type="Pfam" id="PF00563">
    <property type="entry name" value="EAL"/>
    <property type="match status" value="1"/>
</dbReference>
<gene>
    <name evidence="2" type="ORF">GGR38_004774</name>
</gene>
<dbReference type="CDD" id="cd01948">
    <property type="entry name" value="EAL"/>
    <property type="match status" value="1"/>
</dbReference>
<protein>
    <submittedName>
        <fullName evidence="2">EAL domain-containing protein (Putative c-di-GMP-specific phosphodiesterase class I)</fullName>
    </submittedName>
</protein>
<dbReference type="PANTHER" id="PTHR44757">
    <property type="entry name" value="DIGUANYLATE CYCLASE DGCP"/>
    <property type="match status" value="1"/>
</dbReference>
<comment type="caution">
    <text evidence="2">The sequence shown here is derived from an EMBL/GenBank/DDBJ whole genome shotgun (WGS) entry which is preliminary data.</text>
</comment>
<organism evidence="2 3">
    <name type="scientific">Novosphingobium sediminicola</name>
    <dbReference type="NCBI Taxonomy" id="563162"/>
    <lineage>
        <taxon>Bacteria</taxon>
        <taxon>Pseudomonadati</taxon>
        <taxon>Pseudomonadota</taxon>
        <taxon>Alphaproteobacteria</taxon>
        <taxon>Sphingomonadales</taxon>
        <taxon>Sphingomonadaceae</taxon>
        <taxon>Novosphingobium</taxon>
    </lineage>
</organism>
<dbReference type="InterPro" id="IPR052155">
    <property type="entry name" value="Biofilm_reg_signaling"/>
</dbReference>
<dbReference type="SMART" id="SM00052">
    <property type="entry name" value="EAL"/>
    <property type="match status" value="1"/>
</dbReference>
<evidence type="ECO:0000313" key="3">
    <source>
        <dbReference type="Proteomes" id="UP000548867"/>
    </source>
</evidence>
<dbReference type="InterPro" id="IPR035919">
    <property type="entry name" value="EAL_sf"/>
</dbReference>
<dbReference type="PROSITE" id="PS50883">
    <property type="entry name" value="EAL"/>
    <property type="match status" value="1"/>
</dbReference>
<dbReference type="PANTHER" id="PTHR44757:SF2">
    <property type="entry name" value="BIOFILM ARCHITECTURE MAINTENANCE PROTEIN MBAA"/>
    <property type="match status" value="1"/>
</dbReference>
<dbReference type="Proteomes" id="UP000548867">
    <property type="component" value="Unassembled WGS sequence"/>
</dbReference>
<evidence type="ECO:0000259" key="1">
    <source>
        <dbReference type="PROSITE" id="PS50883"/>
    </source>
</evidence>
<sequence>MYQPVFEIATGRITSVEALARWDQPSQGPIRPDLFISLPEECGLIQTIGEHMLRQACQDTAGWRSDVRVAVNLSPMQFAPGNLVDIVRSALAETGLAAGRLQLEVTEGLVIRDAKSTFLRLRQLRSMGIQILMDDFGAAIPRRAIFRPAL</sequence>
<dbReference type="RefSeq" id="WP_246405247.1">
    <property type="nucleotide sequence ID" value="NZ_JACIDX010000037.1"/>
</dbReference>